<dbReference type="PROSITE" id="PS50055">
    <property type="entry name" value="TYR_PHOSPHATASE_PTP"/>
    <property type="match status" value="1"/>
</dbReference>
<dbReference type="Gene3D" id="3.90.190.10">
    <property type="entry name" value="Protein tyrosine phosphatase superfamily"/>
    <property type="match status" value="1"/>
</dbReference>
<keyword evidence="4" id="KW-0904">Protein phosphatase</keyword>
<gene>
    <name evidence="8" type="ORF">MAR_032477</name>
</gene>
<dbReference type="InterPro" id="IPR002049">
    <property type="entry name" value="LE_dom"/>
</dbReference>
<keyword evidence="6" id="KW-0472">Membrane</keyword>
<dbReference type="InterPro" id="IPR000242">
    <property type="entry name" value="PTP_cat"/>
</dbReference>
<feature type="transmembrane region" description="Helical" evidence="6">
    <location>
        <begin position="107"/>
        <end position="128"/>
    </location>
</feature>
<dbReference type="EC" id="3.1.3.48" evidence="2"/>
<evidence type="ECO:0000256" key="4">
    <source>
        <dbReference type="ARBA" id="ARBA00022912"/>
    </source>
</evidence>
<dbReference type="EMBL" id="CP111021">
    <property type="protein sequence ID" value="WAR17883.1"/>
    <property type="molecule type" value="Genomic_DNA"/>
</dbReference>
<evidence type="ECO:0000256" key="6">
    <source>
        <dbReference type="SAM" id="Phobius"/>
    </source>
</evidence>
<keyword evidence="6" id="KW-1133">Transmembrane helix</keyword>
<keyword evidence="6" id="KW-0812">Transmembrane</keyword>
<protein>
    <recommendedName>
        <fullName evidence="2">protein-tyrosine-phosphatase</fullName>
        <ecNumber evidence="2">3.1.3.48</ecNumber>
    </recommendedName>
</protein>
<evidence type="ECO:0000313" key="9">
    <source>
        <dbReference type="Proteomes" id="UP001164746"/>
    </source>
</evidence>
<keyword evidence="9" id="KW-1185">Reference proteome</keyword>
<dbReference type="SUPFAM" id="SSF57184">
    <property type="entry name" value="Growth factor receptor domain"/>
    <property type="match status" value="1"/>
</dbReference>
<evidence type="ECO:0000256" key="2">
    <source>
        <dbReference type="ARBA" id="ARBA00013064"/>
    </source>
</evidence>
<dbReference type="PANTHER" id="PTHR19134:SF562">
    <property type="entry name" value="PROTEIN-TYROSINE-PHOSPHATASE"/>
    <property type="match status" value="1"/>
</dbReference>
<dbReference type="InterPro" id="IPR029021">
    <property type="entry name" value="Prot-tyrosine_phosphatase-like"/>
</dbReference>
<dbReference type="InterPro" id="IPR050348">
    <property type="entry name" value="Protein-Tyr_Phosphatase"/>
</dbReference>
<dbReference type="SUPFAM" id="SSF52799">
    <property type="entry name" value="(Phosphotyrosine protein) phosphatases II"/>
    <property type="match status" value="1"/>
</dbReference>
<feature type="non-terminal residue" evidence="8">
    <location>
        <position position="1"/>
    </location>
</feature>
<sequence>MGYYDRSTFCKTPCSPGCQDGVCNDDGSCKCRTRSTGNTCSECQSGYYGTYCNVSCSVGCVNETCSKDGTCSCRTNFVTAKCDMCADGRTGVNCDHINTSKEVGSPVAAIVGGVIGVIVVIIGIVVLFRRRRSTRMSATIQTKRNSKTTFQSSVTEEQETKTSARARTHYNEGQIKRESTKPNTTSTMPPRNKHASVKHQVPAHMETTSDREIDMEIDAKINGALHNKDDHVYYNGVGSSSKWSKIPIEQLVNYVEGKSQEVFSAEFENLPCGLVKPYLESLKRENTSPMSQQLGDFSLFWKMIWQQRVEKIVMVTNLIEQGTLKCEQYWPDLGTTMTFGDMKVQSRLDDEYAEFTRRAFTLT</sequence>
<reference evidence="8" key="1">
    <citation type="submission" date="2022-11" db="EMBL/GenBank/DDBJ databases">
        <title>Centuries of genome instability and evolution in soft-shell clam transmissible cancer (bioRxiv).</title>
        <authorList>
            <person name="Hart S.F.M."/>
            <person name="Yonemitsu M.A."/>
            <person name="Giersch R.M."/>
            <person name="Beal B.F."/>
            <person name="Arriagada G."/>
            <person name="Davis B.W."/>
            <person name="Ostrander E.A."/>
            <person name="Goff S.P."/>
            <person name="Metzger M.J."/>
        </authorList>
    </citation>
    <scope>NUCLEOTIDE SEQUENCE</scope>
    <source>
        <strain evidence="8">MELC-2E11</strain>
        <tissue evidence="8">Siphon/mantle</tissue>
    </source>
</reference>
<feature type="compositionally biased region" description="Polar residues" evidence="5">
    <location>
        <begin position="136"/>
        <end position="165"/>
    </location>
</feature>
<dbReference type="PROSITE" id="PS01248">
    <property type="entry name" value="EGF_LAM_1"/>
    <property type="match status" value="1"/>
</dbReference>
<name>A0ABY7F6R6_MYAAR</name>
<dbReference type="InterPro" id="IPR009030">
    <property type="entry name" value="Growth_fac_rcpt_cys_sf"/>
</dbReference>
<evidence type="ECO:0000256" key="3">
    <source>
        <dbReference type="ARBA" id="ARBA00022801"/>
    </source>
</evidence>
<dbReference type="Proteomes" id="UP001164746">
    <property type="component" value="Chromosome 10"/>
</dbReference>
<evidence type="ECO:0000259" key="7">
    <source>
        <dbReference type="PROSITE" id="PS50055"/>
    </source>
</evidence>
<evidence type="ECO:0000256" key="5">
    <source>
        <dbReference type="SAM" id="MobiDB-lite"/>
    </source>
</evidence>
<proteinExistence type="inferred from homology"/>
<evidence type="ECO:0000256" key="1">
    <source>
        <dbReference type="ARBA" id="ARBA00009580"/>
    </source>
</evidence>
<dbReference type="PANTHER" id="PTHR19134">
    <property type="entry name" value="RECEPTOR-TYPE TYROSINE-PROTEIN PHOSPHATASE"/>
    <property type="match status" value="1"/>
</dbReference>
<comment type="similarity">
    <text evidence="1">Belongs to the protein-tyrosine phosphatase family.</text>
</comment>
<dbReference type="Gene3D" id="2.170.300.10">
    <property type="entry name" value="Tie2 ligand-binding domain superfamily"/>
    <property type="match status" value="1"/>
</dbReference>
<organism evidence="8 9">
    <name type="scientific">Mya arenaria</name>
    <name type="common">Soft-shell clam</name>
    <dbReference type="NCBI Taxonomy" id="6604"/>
    <lineage>
        <taxon>Eukaryota</taxon>
        <taxon>Metazoa</taxon>
        <taxon>Spiralia</taxon>
        <taxon>Lophotrochozoa</taxon>
        <taxon>Mollusca</taxon>
        <taxon>Bivalvia</taxon>
        <taxon>Autobranchia</taxon>
        <taxon>Heteroconchia</taxon>
        <taxon>Euheterodonta</taxon>
        <taxon>Imparidentia</taxon>
        <taxon>Neoheterodontei</taxon>
        <taxon>Myida</taxon>
        <taxon>Myoidea</taxon>
        <taxon>Myidae</taxon>
        <taxon>Mya</taxon>
    </lineage>
</organism>
<feature type="domain" description="Tyrosine-protein phosphatase" evidence="7">
    <location>
        <begin position="227"/>
        <end position="363"/>
    </location>
</feature>
<evidence type="ECO:0000313" key="8">
    <source>
        <dbReference type="EMBL" id="WAR17883.1"/>
    </source>
</evidence>
<feature type="region of interest" description="Disordered" evidence="5">
    <location>
        <begin position="136"/>
        <end position="207"/>
    </location>
</feature>
<keyword evidence="3" id="KW-0378">Hydrolase</keyword>
<accession>A0ABY7F6R6</accession>
<dbReference type="Pfam" id="PF00102">
    <property type="entry name" value="Y_phosphatase"/>
    <property type="match status" value="1"/>
</dbReference>
<dbReference type="CDD" id="cd00055">
    <property type="entry name" value="EGF_Lam"/>
    <property type="match status" value="1"/>
</dbReference>